<keyword evidence="4 13" id="KW-0812">Transmembrane</keyword>
<dbReference type="GO" id="GO:0033627">
    <property type="term" value="P:cell adhesion mediated by integrin"/>
    <property type="evidence" value="ECO:0007669"/>
    <property type="project" value="TreeGrafter"/>
</dbReference>
<feature type="disulfide bond" evidence="12">
    <location>
        <begin position="589"/>
        <end position="594"/>
    </location>
</feature>
<feature type="disulfide bond" evidence="12">
    <location>
        <begin position="520"/>
        <end position="529"/>
    </location>
</feature>
<evidence type="ECO:0000256" key="5">
    <source>
        <dbReference type="ARBA" id="ARBA00022729"/>
    </source>
</evidence>
<evidence type="ECO:0000259" key="16">
    <source>
        <dbReference type="SMART" id="SM00187"/>
    </source>
</evidence>
<keyword evidence="5 15" id="KW-0732">Signal</keyword>
<evidence type="ECO:0000313" key="18">
    <source>
        <dbReference type="Proteomes" id="UP001162162"/>
    </source>
</evidence>
<accession>A0AAV8Y5I6</accession>
<name>A0AAV8Y5I6_9CUCU</name>
<evidence type="ECO:0000256" key="2">
    <source>
        <dbReference type="ARBA" id="ARBA00007449"/>
    </source>
</evidence>
<dbReference type="InterPro" id="IPR032695">
    <property type="entry name" value="Integrin_dom_sf"/>
</dbReference>
<feature type="transmembrane region" description="Helical" evidence="14">
    <location>
        <begin position="700"/>
        <end position="721"/>
    </location>
</feature>
<evidence type="ECO:0000256" key="11">
    <source>
        <dbReference type="ARBA" id="ARBA00023180"/>
    </source>
</evidence>
<keyword evidence="6" id="KW-0677">Repeat</keyword>
<evidence type="ECO:0000256" key="14">
    <source>
        <dbReference type="SAM" id="Phobius"/>
    </source>
</evidence>
<evidence type="ECO:0000313" key="17">
    <source>
        <dbReference type="EMBL" id="KAJ8946346.1"/>
    </source>
</evidence>
<evidence type="ECO:0000256" key="6">
    <source>
        <dbReference type="ARBA" id="ARBA00022737"/>
    </source>
</evidence>
<evidence type="ECO:0000256" key="15">
    <source>
        <dbReference type="SAM" id="SignalP"/>
    </source>
</evidence>
<feature type="disulfide bond" evidence="12">
    <location>
        <begin position="549"/>
        <end position="554"/>
    </location>
</feature>
<dbReference type="InterPro" id="IPR002369">
    <property type="entry name" value="Integrin_bsu_VWA"/>
</dbReference>
<dbReference type="GO" id="GO:0007229">
    <property type="term" value="P:integrin-mediated signaling pathway"/>
    <property type="evidence" value="ECO:0007669"/>
    <property type="project" value="UniProtKB-KW"/>
</dbReference>
<proteinExistence type="inferred from homology"/>
<feature type="disulfide bond" evidence="12">
    <location>
        <begin position="556"/>
        <end position="565"/>
    </location>
</feature>
<dbReference type="SUPFAM" id="SSF53300">
    <property type="entry name" value="vWA-like"/>
    <property type="match status" value="1"/>
</dbReference>
<comment type="subcellular location">
    <subcellularLocation>
        <location evidence="13">Cell membrane</location>
        <topology evidence="13">Single-pass type I membrane protein</topology>
    </subcellularLocation>
    <subcellularLocation>
        <location evidence="1">Membrane</location>
        <topology evidence="1">Single-pass type I membrane protein</topology>
    </subcellularLocation>
</comment>
<comment type="similarity">
    <text evidence="2 13">Belongs to the integrin beta chain family.</text>
</comment>
<feature type="disulfide bond" evidence="12">
    <location>
        <begin position="596"/>
        <end position="605"/>
    </location>
</feature>
<evidence type="ECO:0000256" key="10">
    <source>
        <dbReference type="ARBA" id="ARBA00023157"/>
    </source>
</evidence>
<feature type="disulfide bond" evidence="12">
    <location>
        <begin position="567"/>
        <end position="574"/>
    </location>
</feature>
<evidence type="ECO:0000256" key="3">
    <source>
        <dbReference type="ARBA" id="ARBA00022536"/>
    </source>
</evidence>
<evidence type="ECO:0000256" key="1">
    <source>
        <dbReference type="ARBA" id="ARBA00004479"/>
    </source>
</evidence>
<dbReference type="SMART" id="SM00187">
    <property type="entry name" value="INB"/>
    <property type="match status" value="1"/>
</dbReference>
<dbReference type="GO" id="GO:0007160">
    <property type="term" value="P:cell-matrix adhesion"/>
    <property type="evidence" value="ECO:0007669"/>
    <property type="project" value="TreeGrafter"/>
</dbReference>
<feature type="disulfide bond" evidence="12">
    <location>
        <begin position="52"/>
        <end position="62"/>
    </location>
</feature>
<protein>
    <recommendedName>
        <fullName evidence="13">Integrin beta</fullName>
    </recommendedName>
</protein>
<organism evidence="17 18">
    <name type="scientific">Aromia moschata</name>
    <dbReference type="NCBI Taxonomy" id="1265417"/>
    <lineage>
        <taxon>Eukaryota</taxon>
        <taxon>Metazoa</taxon>
        <taxon>Ecdysozoa</taxon>
        <taxon>Arthropoda</taxon>
        <taxon>Hexapoda</taxon>
        <taxon>Insecta</taxon>
        <taxon>Pterygota</taxon>
        <taxon>Neoptera</taxon>
        <taxon>Endopterygota</taxon>
        <taxon>Coleoptera</taxon>
        <taxon>Polyphaga</taxon>
        <taxon>Cucujiformia</taxon>
        <taxon>Chrysomeloidea</taxon>
        <taxon>Cerambycidae</taxon>
        <taxon>Cerambycinae</taxon>
        <taxon>Callichromatini</taxon>
        <taxon>Aromia</taxon>
    </lineage>
</organism>
<dbReference type="Pfam" id="PF17205">
    <property type="entry name" value="PSI_integrin"/>
    <property type="match status" value="1"/>
</dbReference>
<dbReference type="SUPFAM" id="SSF69179">
    <property type="entry name" value="Integrin domains"/>
    <property type="match status" value="1"/>
</dbReference>
<dbReference type="GO" id="GO:0005925">
    <property type="term" value="C:focal adhesion"/>
    <property type="evidence" value="ECO:0007669"/>
    <property type="project" value="TreeGrafter"/>
</dbReference>
<dbReference type="InterPro" id="IPR036465">
    <property type="entry name" value="vWFA_dom_sf"/>
</dbReference>
<feature type="disulfide bond" evidence="12">
    <location>
        <begin position="473"/>
        <end position="482"/>
    </location>
</feature>
<feature type="domain" description="Integrin beta subunit VWA" evidence="16">
    <location>
        <begin position="38"/>
        <end position="451"/>
    </location>
</feature>
<feature type="disulfide bond" evidence="12">
    <location>
        <begin position="199"/>
        <end position="207"/>
    </location>
</feature>
<feature type="disulfide bond" evidence="12">
    <location>
        <begin position="515"/>
        <end position="541"/>
    </location>
</feature>
<feature type="disulfide bond" evidence="12">
    <location>
        <begin position="255"/>
        <end position="296"/>
    </location>
</feature>
<dbReference type="SUPFAM" id="SSF103575">
    <property type="entry name" value="Plexin repeat"/>
    <property type="match status" value="1"/>
</dbReference>
<dbReference type="Gene3D" id="1.20.5.100">
    <property type="entry name" value="Cytochrome c1, transmembrane anchor, C-terminal"/>
    <property type="match status" value="1"/>
</dbReference>
<dbReference type="AlphaFoldDB" id="A0AAV8Y5I6"/>
<feature type="signal peptide" evidence="15">
    <location>
        <begin position="1"/>
        <end position="21"/>
    </location>
</feature>
<feature type="disulfide bond" evidence="12">
    <location>
        <begin position="513"/>
        <end position="518"/>
    </location>
</feature>
<dbReference type="GO" id="GO:0007157">
    <property type="term" value="P:heterophilic cell-cell adhesion via plasma membrane cell adhesion molecules"/>
    <property type="evidence" value="ECO:0007669"/>
    <property type="project" value="UniProtKB-ARBA"/>
</dbReference>
<dbReference type="Gene3D" id="2.60.40.1510">
    <property type="entry name" value="ntegrin, alpha v. Chain A, domain 3"/>
    <property type="match status" value="1"/>
</dbReference>
<keyword evidence="7 14" id="KW-1133">Transmembrane helix</keyword>
<dbReference type="PANTHER" id="PTHR10082">
    <property type="entry name" value="INTEGRIN BETA SUBUNIT"/>
    <property type="match status" value="1"/>
</dbReference>
<dbReference type="InterPro" id="IPR033760">
    <property type="entry name" value="Integrin_beta_N"/>
</dbReference>
<dbReference type="Gene3D" id="2.10.25.10">
    <property type="entry name" value="Laminin"/>
    <property type="match status" value="3"/>
</dbReference>
<feature type="disulfide bond" evidence="12">
    <location>
        <begin position="39"/>
        <end position="49"/>
    </location>
</feature>
<keyword evidence="10 12" id="KW-1015">Disulfide bond</keyword>
<dbReference type="InterPro" id="IPR015812">
    <property type="entry name" value="Integrin_bsu"/>
</dbReference>
<keyword evidence="9 14" id="KW-0472">Membrane</keyword>
<sequence length="758" mass="84492">MTFRGVIVLFVILTKAKIGFSSNCTDVGIQGLCLDQETCDDCLQADPCCNWCYDKNYQGRKCNVPSNLYECQGSGRVEVNSVGGMEVPEDGNKEFTDGDAKEIIQIRPQRIDIKLGMDGPVNFTFKYKPAKNYPLELYYLGDLSVSMRENLKIFKTIGMDLSNSLTQLTKNYKLAYGSFLDKIAMPFYFMAPESFYNPCLNLLIDDCEPGYLFKHRLNFTKDAESFAEKVSSSKITANVDDLDGALDAILQILVCGKKMGWTVASRKIILIPTDSFLHSAGDGILAGAVLKPNNTCLIDDEGNHISPLTFDYPSINIIFAVKDEVKIEYYRTLTNELLKDFAFVGELAENSTNILHLISRGYYNFVRQVSFSINTTFAENVDVKFFGDCENTGTLNETSTCNNVEQDAKEFTVQLTLKGKPTKKDDILYIEEKNINEKVALHIKYLGICDCVNYEGEALECTHGTFRCGQCVCDDGWTGEFCDEDCNENDNFDTCRVYVDGIPSSTCYRHGNCICGKCKCDFPYSGKYCEYQCPLHEGAICGGPGHGKCVEGKCECEEGFQDMDCSCSKSTDRCKLFDTMTECNGQGSCVCNTCQCNSGFSGPYCEVYAKNNTLCEDYKGLVEDAVANGTTSGTKDGTNVFITKVTEDEKNRVCGNTTCETMTYVGNTLCSIYFCYNPGQDDAIHLIMTTTCYMTAGFRALTMGAAIFAAIVIGGLLAIICMKYRIFRLEQAEYKKFEDERKNLNELNPHIQGPRHHL</sequence>
<keyword evidence="13" id="KW-0130">Cell adhesion</keyword>
<dbReference type="PRINTS" id="PR01186">
    <property type="entry name" value="INTEGRINB"/>
</dbReference>
<dbReference type="GO" id="GO:0016477">
    <property type="term" value="P:cell migration"/>
    <property type="evidence" value="ECO:0007669"/>
    <property type="project" value="TreeGrafter"/>
</dbReference>
<evidence type="ECO:0000256" key="7">
    <source>
        <dbReference type="ARBA" id="ARBA00022989"/>
    </source>
</evidence>
<dbReference type="PANTHER" id="PTHR10082:SF60">
    <property type="entry name" value="INTEGRIN BETA-PS"/>
    <property type="match status" value="1"/>
</dbReference>
<reference evidence="17" key="1">
    <citation type="journal article" date="2023" name="Insect Mol. Biol.">
        <title>Genome sequencing provides insights into the evolution of gene families encoding plant cell wall-degrading enzymes in longhorned beetles.</title>
        <authorList>
            <person name="Shin N.R."/>
            <person name="Okamura Y."/>
            <person name="Kirsch R."/>
            <person name="Pauchet Y."/>
        </authorList>
    </citation>
    <scope>NUCLEOTIDE SEQUENCE</scope>
    <source>
        <strain evidence="17">AMC_N1</strain>
    </source>
</reference>
<keyword evidence="3" id="KW-0245">EGF-like domain</keyword>
<feature type="disulfide bond" evidence="12">
    <location>
        <begin position="389"/>
        <end position="401"/>
    </location>
</feature>
<dbReference type="EMBL" id="JAPWTK010000189">
    <property type="protein sequence ID" value="KAJ8946346.1"/>
    <property type="molecule type" value="Genomic_DNA"/>
</dbReference>
<dbReference type="Pfam" id="PF07974">
    <property type="entry name" value="EGF_2"/>
    <property type="match status" value="1"/>
</dbReference>
<evidence type="ECO:0000256" key="8">
    <source>
        <dbReference type="ARBA" id="ARBA00023037"/>
    </source>
</evidence>
<dbReference type="InterPro" id="IPR013111">
    <property type="entry name" value="EGF_extracell"/>
</dbReference>
<comment type="caution">
    <text evidence="17">The sequence shown here is derived from an EMBL/GenBank/DDBJ whole genome shotgun (WGS) entry which is preliminary data.</text>
</comment>
<dbReference type="GO" id="GO:0008305">
    <property type="term" value="C:integrin complex"/>
    <property type="evidence" value="ECO:0007669"/>
    <property type="project" value="TreeGrafter"/>
</dbReference>
<dbReference type="InterPro" id="IPR057243">
    <property type="entry name" value="Integrin_I-EGF_CS"/>
</dbReference>
<feature type="chain" id="PRO_5043731714" description="Integrin beta" evidence="15">
    <location>
        <begin position="22"/>
        <end position="758"/>
    </location>
</feature>
<evidence type="ECO:0000256" key="13">
    <source>
        <dbReference type="RuleBase" id="RU000633"/>
    </source>
</evidence>
<dbReference type="Proteomes" id="UP001162162">
    <property type="component" value="Unassembled WGS sequence"/>
</dbReference>
<dbReference type="PIRSF" id="PIRSF002512">
    <property type="entry name" value="Integrin_B"/>
    <property type="match status" value="1"/>
</dbReference>
<keyword evidence="8 13" id="KW-0401">Integrin</keyword>
<dbReference type="GO" id="GO:0009986">
    <property type="term" value="C:cell surface"/>
    <property type="evidence" value="ECO:0007669"/>
    <property type="project" value="TreeGrafter"/>
</dbReference>
<dbReference type="Gene3D" id="3.40.50.410">
    <property type="entry name" value="von Willebrand factor, type A domain"/>
    <property type="match status" value="1"/>
</dbReference>
<feature type="disulfide bond" evidence="12">
    <location>
        <begin position="468"/>
        <end position="507"/>
    </location>
</feature>
<keyword evidence="18" id="KW-1185">Reference proteome</keyword>
<dbReference type="GO" id="GO:0005178">
    <property type="term" value="F:integrin binding"/>
    <property type="evidence" value="ECO:0007669"/>
    <property type="project" value="TreeGrafter"/>
</dbReference>
<dbReference type="Pfam" id="PF00362">
    <property type="entry name" value="Integrin_beta"/>
    <property type="match status" value="1"/>
</dbReference>
<dbReference type="PROSITE" id="PS00243">
    <property type="entry name" value="I_EGF_1"/>
    <property type="match status" value="1"/>
</dbReference>
<keyword evidence="11" id="KW-0325">Glycoprotein</keyword>
<evidence type="ECO:0000256" key="4">
    <source>
        <dbReference type="ARBA" id="ARBA00022692"/>
    </source>
</evidence>
<evidence type="ECO:0000256" key="9">
    <source>
        <dbReference type="ARBA" id="ARBA00023136"/>
    </source>
</evidence>
<evidence type="ECO:0000256" key="12">
    <source>
        <dbReference type="PIRSR" id="PIRSR002512-1"/>
    </source>
</evidence>
<gene>
    <name evidence="17" type="ORF">NQ318_004236</name>
</gene>